<comment type="subcellular location">
    <subcellularLocation>
        <location evidence="3">Nucleus</location>
        <location evidence="3">Nucleolus</location>
    </subcellularLocation>
    <subcellularLocation>
        <location evidence="2">Secreted</location>
        <location evidence="2">Cell wall</location>
    </subcellularLocation>
</comment>
<keyword evidence="8" id="KW-0539">Nucleus</keyword>
<dbReference type="GO" id="GO:0034457">
    <property type="term" value="C:Mpp10 complex"/>
    <property type="evidence" value="ECO:0007669"/>
    <property type="project" value="InterPro"/>
</dbReference>
<name>A0AAW1T9Z6_9CHLO</name>
<evidence type="ECO:0000256" key="8">
    <source>
        <dbReference type="ARBA" id="ARBA00023242"/>
    </source>
</evidence>
<keyword evidence="6" id="KW-0690">Ribosome biogenesis</keyword>
<dbReference type="Proteomes" id="UP001485043">
    <property type="component" value="Unassembled WGS sequence"/>
</dbReference>
<keyword evidence="5" id="KW-0134">Cell wall</keyword>
<evidence type="ECO:0000256" key="3">
    <source>
        <dbReference type="ARBA" id="ARBA00004604"/>
    </source>
</evidence>
<evidence type="ECO:0000256" key="7">
    <source>
        <dbReference type="ARBA" id="ARBA00022552"/>
    </source>
</evidence>
<reference evidence="13 14" key="1">
    <citation type="journal article" date="2024" name="Nat. Commun.">
        <title>Phylogenomics reveals the evolutionary origins of lichenization in chlorophyte algae.</title>
        <authorList>
            <person name="Puginier C."/>
            <person name="Libourel C."/>
            <person name="Otte J."/>
            <person name="Skaloud P."/>
            <person name="Haon M."/>
            <person name="Grisel S."/>
            <person name="Petersen M."/>
            <person name="Berrin J.G."/>
            <person name="Delaux P.M."/>
            <person name="Dal Grande F."/>
            <person name="Keller J."/>
        </authorList>
    </citation>
    <scope>NUCLEOTIDE SEQUENCE [LARGE SCALE GENOMIC DNA]</scope>
    <source>
        <strain evidence="13 14">SAG 2523</strain>
    </source>
</reference>
<feature type="region of interest" description="Disordered" evidence="12">
    <location>
        <begin position="1085"/>
        <end position="1150"/>
    </location>
</feature>
<evidence type="ECO:0000256" key="1">
    <source>
        <dbReference type="ARBA" id="ARBA00003534"/>
    </source>
</evidence>
<dbReference type="InterPro" id="IPR004963">
    <property type="entry name" value="PAE/NOTUM"/>
</dbReference>
<organism evidence="13 14">
    <name type="scientific">Apatococcus fuscideae</name>
    <dbReference type="NCBI Taxonomy" id="2026836"/>
    <lineage>
        <taxon>Eukaryota</taxon>
        <taxon>Viridiplantae</taxon>
        <taxon>Chlorophyta</taxon>
        <taxon>core chlorophytes</taxon>
        <taxon>Trebouxiophyceae</taxon>
        <taxon>Chlorellales</taxon>
        <taxon>Chlorellaceae</taxon>
        <taxon>Apatococcus</taxon>
    </lineage>
</organism>
<comment type="function">
    <text evidence="1">Hydrolyzes acetyl esters in homogalacturonan regions of pectin. In type I primary cell wall, galacturonic acid residues of pectin can be acetylated at the O-2 and O-3 positions. Decreasing the degree of acetylation of pectin gels in vitro alters their physical properties.</text>
</comment>
<feature type="coiled-coil region" evidence="11">
    <location>
        <begin position="1189"/>
        <end position="1244"/>
    </location>
</feature>
<dbReference type="Pfam" id="PF03283">
    <property type="entry name" value="PAE"/>
    <property type="match status" value="1"/>
</dbReference>
<proteinExistence type="inferred from homology"/>
<dbReference type="PANTHER" id="PTHR17039">
    <property type="entry name" value="U3 SMALL NUCLEOLAR RIBONUCLEOPROTEIN PROTEIN MPP10"/>
    <property type="match status" value="1"/>
</dbReference>
<evidence type="ECO:0000256" key="2">
    <source>
        <dbReference type="ARBA" id="ARBA00004191"/>
    </source>
</evidence>
<evidence type="ECO:0000256" key="10">
    <source>
        <dbReference type="ARBA" id="ARBA00029455"/>
    </source>
</evidence>
<keyword evidence="5" id="KW-0964">Secreted</keyword>
<dbReference type="GO" id="GO:0016787">
    <property type="term" value="F:hydrolase activity"/>
    <property type="evidence" value="ECO:0007669"/>
    <property type="project" value="InterPro"/>
</dbReference>
<sequence>MRWLRRQAGSSEQPQVHLQGRCEAEDDLSLCQQNPTVKHTKPGQGQSRWVIRVQGSQWCWDKESCDRRERGATWGLMTSNHTKEWMSSTQHDVPGIFGFMLKAIGSINVDPVLNPMWHNWNHVYVWSCSSDLFLGDAPANHTSNSGPWAFRGRRIMHAAMEMLLKNEGLTNATDVLFIGDSTGGIASAHFLDELHQLVRPRMPALQRFKGWVDGGWYFDFPDPYNHAEFFFSSNRAQRYWQNTNASFDRTCTEHNLQEPWRCLYAPTFWPHVEVPLLYHQCLYDAHVREYTRPDRERGEWDDMRSRFTSSYREYQKATGGASPAFRKRLALPANPRSRLPTLFSPACPHHQISDKEWETQASHIGSLRFVEVFKDWYLGHIDELFVVDQRIEEQDWGPLPDAAIFPNQAQLSSGVIRASQLSVLLGRTFVSFVTWRACKATAEASGSGCCAWPKEMPGTRGGGDAPAGSPPKRRRTRGPVSESVTATPLPAETLVHRSIAKSQRGDDSSPASRLRTPATGDPRPAGHQTSSPAADGALDEPELSEASGSDSGEDTEGVEGGSSPASSDGEDAEDAAGLDCFPEDMATAVERLLGAVADPLAFAAPSADLGTASRSALEALHRFVGGGEEGRQLLLEGFDAEQVWLQLDGQLKGAAQRGRKLLRRAGDVAQLLQPGLDDALQEMFEGSDGVGEELEESSAGSDEDHPLDDADLEPGDGDEELDERDEADEFDAQLRRPGRGPGDQSGLRPTEDAFMRLDDMERFLLDAEAEAEAEGDDDGDDPDEEGDDVDNDGAEAGATGLDAGSSDEEAQLDGMLDRAQKGRKRRGSGSQPAEEDDPSLMYQDFFSDGVEDADAAGPHGDEAADGEMAEDDAGDPLALTEPTPQDLAGMSAHERRMVRMRDRVAKLEAAAMADRDWFLRGEAKAGARPLNSALEVDLDFERGIKPPPQPTEEAAASLEDLIRKRIAEHRFDDPERLAVEAPEVKKTTLELDDGRSKQGLADLYAADYVQAATGVGAEDKQEPVRKEARMLLKSLFARLDALSHFHYAPKPIIEDMRVRAEVPALAMEDVAPQVVSTASMRAPEEAFLGKRSEERAEGELSREDRGRRRAAKKRRAGKRQLEEAATPKQKSGANIISGEQAAPARLSGRKSERAAAAAEVAAKAKGKKRRDMELGALVKAVEEDWLDEKKVHDSKVAQIKLEIERIQEESRRAQAHAEESRQKLQRVEASVTKLTQTIREARETTQTRRRSLMESASNFHGVRLRLMSASAEKAGGLTRSRKILEETLMNDSYE</sequence>
<dbReference type="EMBL" id="JALJOV010000148">
    <property type="protein sequence ID" value="KAK9866606.1"/>
    <property type="molecule type" value="Genomic_DNA"/>
</dbReference>
<feature type="compositionally biased region" description="Acidic residues" evidence="12">
    <location>
        <begin position="767"/>
        <end position="793"/>
    </location>
</feature>
<dbReference type="SUPFAM" id="SSF53474">
    <property type="entry name" value="alpha/beta-Hydrolases"/>
    <property type="match status" value="1"/>
</dbReference>
<dbReference type="GO" id="GO:0005732">
    <property type="term" value="C:sno(s)RNA-containing ribonucleoprotein complex"/>
    <property type="evidence" value="ECO:0007669"/>
    <property type="project" value="InterPro"/>
</dbReference>
<feature type="compositionally biased region" description="Basic and acidic residues" evidence="12">
    <location>
        <begin position="749"/>
        <end position="765"/>
    </location>
</feature>
<accession>A0AAW1T9Z6</accession>
<evidence type="ECO:0000256" key="5">
    <source>
        <dbReference type="ARBA" id="ARBA00022512"/>
    </source>
</evidence>
<dbReference type="GO" id="GO:0032040">
    <property type="term" value="C:small-subunit processome"/>
    <property type="evidence" value="ECO:0007669"/>
    <property type="project" value="TreeGrafter"/>
</dbReference>
<feature type="compositionally biased region" description="Acidic residues" evidence="12">
    <location>
        <begin position="709"/>
        <end position="731"/>
    </location>
</feature>
<protein>
    <submittedName>
        <fullName evidence="13">Uncharacterized protein</fullName>
    </submittedName>
</protein>
<feature type="region of interest" description="Disordered" evidence="12">
    <location>
        <begin position="687"/>
        <end position="894"/>
    </location>
</feature>
<keyword evidence="14" id="KW-1185">Reference proteome</keyword>
<evidence type="ECO:0000313" key="14">
    <source>
        <dbReference type="Proteomes" id="UP001485043"/>
    </source>
</evidence>
<comment type="similarity">
    <text evidence="4">Belongs to the pectinacetylesterase family.</text>
</comment>
<dbReference type="InterPro" id="IPR029058">
    <property type="entry name" value="AB_hydrolase_fold"/>
</dbReference>
<keyword evidence="11" id="KW-0175">Coiled coil</keyword>
<keyword evidence="9" id="KW-0687">Ribonucleoprotein</keyword>
<comment type="caution">
    <text evidence="13">The sequence shown here is derived from an EMBL/GenBank/DDBJ whole genome shotgun (WGS) entry which is preliminary data.</text>
</comment>
<gene>
    <name evidence="13" type="ORF">WJX84_009053</name>
</gene>
<feature type="compositionally biased region" description="Basic and acidic residues" evidence="12">
    <location>
        <begin position="1085"/>
        <end position="1106"/>
    </location>
</feature>
<evidence type="ECO:0000256" key="11">
    <source>
        <dbReference type="SAM" id="Coils"/>
    </source>
</evidence>
<evidence type="ECO:0000256" key="4">
    <source>
        <dbReference type="ARBA" id="ARBA00005784"/>
    </source>
</evidence>
<dbReference type="GO" id="GO:0006364">
    <property type="term" value="P:rRNA processing"/>
    <property type="evidence" value="ECO:0007669"/>
    <property type="project" value="UniProtKB-KW"/>
</dbReference>
<evidence type="ECO:0000313" key="13">
    <source>
        <dbReference type="EMBL" id="KAK9866606.1"/>
    </source>
</evidence>
<feature type="compositionally biased region" description="Acidic residues" evidence="12">
    <location>
        <begin position="863"/>
        <end position="874"/>
    </location>
</feature>
<evidence type="ECO:0000256" key="6">
    <source>
        <dbReference type="ARBA" id="ARBA00022517"/>
    </source>
</evidence>
<feature type="region of interest" description="Disordered" evidence="12">
    <location>
        <begin position="446"/>
        <end position="576"/>
    </location>
</feature>
<dbReference type="PANTHER" id="PTHR17039:SF0">
    <property type="entry name" value="U3 SMALL NUCLEOLAR RIBONUCLEOPROTEIN PROTEIN MPP10"/>
    <property type="match status" value="1"/>
</dbReference>
<keyword evidence="7" id="KW-0698">rRNA processing</keyword>
<feature type="compositionally biased region" description="Basic residues" evidence="12">
    <location>
        <begin position="1107"/>
        <end position="1118"/>
    </location>
</feature>
<dbReference type="Pfam" id="PF04006">
    <property type="entry name" value="Mpp10"/>
    <property type="match status" value="1"/>
</dbReference>
<comment type="similarity">
    <text evidence="10">Belongs to the MPP10 family.</text>
</comment>
<dbReference type="InterPro" id="IPR012173">
    <property type="entry name" value="Mpp10"/>
</dbReference>
<evidence type="ECO:0000256" key="12">
    <source>
        <dbReference type="SAM" id="MobiDB-lite"/>
    </source>
</evidence>
<evidence type="ECO:0000256" key="9">
    <source>
        <dbReference type="ARBA" id="ARBA00023274"/>
    </source>
</evidence>